<dbReference type="KEGG" id="gni:GNIT_3677"/>
<organism evidence="1 2">
    <name type="scientific">Glaciecola nitratireducens (strain JCM 12485 / KCTC 12276 / FR1064)</name>
    <dbReference type="NCBI Taxonomy" id="1085623"/>
    <lineage>
        <taxon>Bacteria</taxon>
        <taxon>Pseudomonadati</taxon>
        <taxon>Pseudomonadota</taxon>
        <taxon>Gammaproteobacteria</taxon>
        <taxon>Alteromonadales</taxon>
        <taxon>Alteromonadaceae</taxon>
        <taxon>Brumicola</taxon>
    </lineage>
</organism>
<dbReference type="STRING" id="1085623.GNIT_3677"/>
<dbReference type="EMBL" id="CP003060">
    <property type="protein sequence ID" value="AEP31771.1"/>
    <property type="molecule type" value="Genomic_DNA"/>
</dbReference>
<name>G4QNG7_GLANF</name>
<sequence>MFVIGLSIEEPCIRRTASQKNIGCSQYLGLTLPLWRKDLAIQTHQFTPFGRWDKFTGAFRVAQKLHL</sequence>
<accession>G4QNG7</accession>
<keyword evidence="2" id="KW-1185">Reference proteome</keyword>
<reference evidence="1 2" key="1">
    <citation type="journal article" date="2011" name="J. Bacteriol.">
        <title>Complete genome sequence of seawater bacterium Glaciecola nitratireducens FR1064T.</title>
        <authorList>
            <person name="Bian F."/>
            <person name="Qin Q.L."/>
            <person name="Xie B.B."/>
            <person name="Shu Y.L."/>
            <person name="Zhang X.Y."/>
            <person name="Yu Y."/>
            <person name="Chen B."/>
            <person name="Chen X.L."/>
            <person name="Zhou B.C."/>
            <person name="Zhang Y.Z."/>
        </authorList>
    </citation>
    <scope>NUCLEOTIDE SEQUENCE [LARGE SCALE GENOMIC DNA]</scope>
    <source>
        <strain evidence="2">JCM 12485 / KCTC 12276 / FR1064</strain>
    </source>
</reference>
<dbReference type="Proteomes" id="UP000009282">
    <property type="component" value="Chromosome"/>
</dbReference>
<protein>
    <submittedName>
        <fullName evidence="1">Uncharacterized protein</fullName>
    </submittedName>
</protein>
<evidence type="ECO:0000313" key="1">
    <source>
        <dbReference type="EMBL" id="AEP31771.1"/>
    </source>
</evidence>
<evidence type="ECO:0000313" key="2">
    <source>
        <dbReference type="Proteomes" id="UP000009282"/>
    </source>
</evidence>
<proteinExistence type="predicted"/>
<gene>
    <name evidence="1" type="ordered locus">GNIT_3677</name>
</gene>
<dbReference type="HOGENOM" id="CLU_2806383_0_0_6"/>
<dbReference type="AlphaFoldDB" id="G4QNG7"/>